<feature type="transmembrane region" description="Helical" evidence="8">
    <location>
        <begin position="53"/>
        <end position="74"/>
    </location>
</feature>
<feature type="transmembrane region" description="Helical" evidence="8">
    <location>
        <begin position="144"/>
        <end position="167"/>
    </location>
</feature>
<dbReference type="CDD" id="cd17394">
    <property type="entry name" value="MFS_FucP_like"/>
    <property type="match status" value="1"/>
</dbReference>
<comment type="caution">
    <text evidence="9">The sequence shown here is derived from an EMBL/GenBank/DDBJ whole genome shotgun (WGS) entry which is preliminary data.</text>
</comment>
<reference evidence="9" key="1">
    <citation type="journal article" date="2019" name="Nat. Med.">
        <title>A library of human gut bacterial isolates paired with longitudinal multiomics data enables mechanistic microbiome research.</title>
        <authorList>
            <person name="Poyet M."/>
            <person name="Groussin M."/>
            <person name="Gibbons S.M."/>
            <person name="Avila-Pacheco J."/>
            <person name="Jiang X."/>
            <person name="Kearney S.M."/>
            <person name="Perrotta A.R."/>
            <person name="Berdy B."/>
            <person name="Zhao S."/>
            <person name="Lieberman T.D."/>
            <person name="Swanson P.K."/>
            <person name="Smith M."/>
            <person name="Roesemann S."/>
            <person name="Alexander J.E."/>
            <person name="Rich S.A."/>
            <person name="Livny J."/>
            <person name="Vlamakis H."/>
            <person name="Clish C."/>
            <person name="Bullock K."/>
            <person name="Deik A."/>
            <person name="Scott J."/>
            <person name="Pierce K.A."/>
            <person name="Xavier R.J."/>
            <person name="Alm E.J."/>
        </authorList>
    </citation>
    <scope>NUCLEOTIDE SEQUENCE</scope>
    <source>
        <strain evidence="9">BIOML-A4</strain>
    </source>
</reference>
<dbReference type="GO" id="GO:0005354">
    <property type="term" value="F:galactose transmembrane transporter activity"/>
    <property type="evidence" value="ECO:0007669"/>
    <property type="project" value="InterPro"/>
</dbReference>
<dbReference type="SUPFAM" id="SSF103473">
    <property type="entry name" value="MFS general substrate transporter"/>
    <property type="match status" value="1"/>
</dbReference>
<protein>
    <submittedName>
        <fullName evidence="9">Glucose/galactose MFS transporter</fullName>
    </submittedName>
</protein>
<keyword evidence="4" id="KW-1003">Cell membrane</keyword>
<evidence type="ECO:0000256" key="7">
    <source>
        <dbReference type="ARBA" id="ARBA00023136"/>
    </source>
</evidence>
<dbReference type="EMBL" id="WKLP01000033">
    <property type="protein sequence ID" value="MRY13669.1"/>
    <property type="molecule type" value="Genomic_DNA"/>
</dbReference>
<dbReference type="GO" id="GO:0055056">
    <property type="term" value="F:D-glucose transmembrane transporter activity"/>
    <property type="evidence" value="ECO:0007669"/>
    <property type="project" value="InterPro"/>
</dbReference>
<dbReference type="InterPro" id="IPR036259">
    <property type="entry name" value="MFS_trans_sf"/>
</dbReference>
<dbReference type="NCBIfam" id="TIGR01272">
    <property type="entry name" value="gluP"/>
    <property type="match status" value="1"/>
</dbReference>
<dbReference type="Gene3D" id="1.20.1250.20">
    <property type="entry name" value="MFS general substrate transporter like domains"/>
    <property type="match status" value="2"/>
</dbReference>
<feature type="transmembrane region" description="Helical" evidence="8">
    <location>
        <begin position="315"/>
        <end position="334"/>
    </location>
</feature>
<feature type="transmembrane region" description="Helical" evidence="8">
    <location>
        <begin position="246"/>
        <end position="267"/>
    </location>
</feature>
<feature type="transmembrane region" description="Helical" evidence="8">
    <location>
        <begin position="379"/>
        <end position="398"/>
    </location>
</feature>
<feature type="transmembrane region" description="Helical" evidence="8">
    <location>
        <begin position="199"/>
        <end position="218"/>
    </location>
</feature>
<comment type="function">
    <text evidence="1">Intake of glucose and galactose.</text>
</comment>
<dbReference type="InterPro" id="IPR011701">
    <property type="entry name" value="MFS"/>
</dbReference>
<dbReference type="PANTHER" id="PTHR43702">
    <property type="entry name" value="L-FUCOSE-PROTON SYMPORTER"/>
    <property type="match status" value="1"/>
</dbReference>
<organism evidence="9">
    <name type="scientific">Parabacteroides goldsteinii</name>
    <dbReference type="NCBI Taxonomy" id="328812"/>
    <lineage>
        <taxon>Bacteria</taxon>
        <taxon>Pseudomonadati</taxon>
        <taxon>Bacteroidota</taxon>
        <taxon>Bacteroidia</taxon>
        <taxon>Bacteroidales</taxon>
        <taxon>Tannerellaceae</taxon>
        <taxon>Parabacteroides</taxon>
    </lineage>
</organism>
<evidence type="ECO:0000256" key="3">
    <source>
        <dbReference type="ARBA" id="ARBA00009120"/>
    </source>
</evidence>
<evidence type="ECO:0000256" key="4">
    <source>
        <dbReference type="ARBA" id="ARBA00022475"/>
    </source>
</evidence>
<dbReference type="Pfam" id="PF07690">
    <property type="entry name" value="MFS_1"/>
    <property type="match status" value="1"/>
</dbReference>
<evidence type="ECO:0000256" key="1">
    <source>
        <dbReference type="ARBA" id="ARBA00003321"/>
    </source>
</evidence>
<dbReference type="AlphaFoldDB" id="A0A6G1ZIB2"/>
<sequence length="446" mass="49298">MSNHNQLTEKKQVFLGIAIIGVVFFIIGFVSWVNSILIPYFKIACELTNFQSYFVTFAFYIAYLVMSIPVAYLLKSTGYKRGMMFGFICLSCGAFLFVPAALGRIYGIFLTGLFIMGTGLSILQAAANPYITIIGPIESAARRISVMGICNKFAGIISPLIFAAVVLHSSQEIIRSLEEGLVSEDAKEMVLNELIRGVIWPYTILGIILLGIGIFINYSSLPDINPEQENERIENLNQNKTSIFQFPYLILGVIALFLHVGTQVIAIDTIIPYAGSMGVSLLDAKFFPSYTLGTTIIGYVFGILFIPKIVSQKNALIFCTVSGLILSFGVLWTDQIVSLFGHKANLSIWFLASLGLPNSLIYAGIWPHAIRDLGRFTKMGASLLVMALCGNAILPLIYGKLADITSLQKGYWVLIPCFIYLIWYATTGYKITDWKSVCKIYIKNKG</sequence>
<gene>
    <name evidence="9" type="primary">gluP</name>
    <name evidence="9" type="ORF">GKE01_19675</name>
</gene>
<comment type="subcellular location">
    <subcellularLocation>
        <location evidence="2">Cell inner membrane</location>
        <topology evidence="2">Multi-pass membrane protein</topology>
    </subcellularLocation>
</comment>
<keyword evidence="5 8" id="KW-0812">Transmembrane</keyword>
<proteinExistence type="inferred from homology"/>
<dbReference type="InterPro" id="IPR050375">
    <property type="entry name" value="MFS_TsgA-like"/>
</dbReference>
<evidence type="ECO:0000256" key="8">
    <source>
        <dbReference type="SAM" id="Phobius"/>
    </source>
</evidence>
<dbReference type="GO" id="GO:0005886">
    <property type="term" value="C:plasma membrane"/>
    <property type="evidence" value="ECO:0007669"/>
    <property type="project" value="UniProtKB-SubCell"/>
</dbReference>
<accession>A0A6G1ZIB2</accession>
<evidence type="ECO:0000256" key="6">
    <source>
        <dbReference type="ARBA" id="ARBA00022989"/>
    </source>
</evidence>
<evidence type="ECO:0000256" key="5">
    <source>
        <dbReference type="ARBA" id="ARBA00022692"/>
    </source>
</evidence>
<feature type="transmembrane region" description="Helical" evidence="8">
    <location>
        <begin position="410"/>
        <end position="426"/>
    </location>
</feature>
<feature type="transmembrane region" description="Helical" evidence="8">
    <location>
        <begin position="287"/>
        <end position="306"/>
    </location>
</feature>
<name>A0A6G1ZIB2_9BACT</name>
<feature type="transmembrane region" description="Helical" evidence="8">
    <location>
        <begin position="346"/>
        <end position="367"/>
    </location>
</feature>
<keyword evidence="7 8" id="KW-0472">Membrane</keyword>
<evidence type="ECO:0000256" key="2">
    <source>
        <dbReference type="ARBA" id="ARBA00004429"/>
    </source>
</evidence>
<dbReference type="PANTHER" id="PTHR43702:SF12">
    <property type="entry name" value="N-ACETYL GLUCOSAMINE TRANSPORTER NAGP"/>
    <property type="match status" value="1"/>
</dbReference>
<feature type="transmembrane region" description="Helical" evidence="8">
    <location>
        <begin position="83"/>
        <end position="102"/>
    </location>
</feature>
<evidence type="ECO:0000313" key="9">
    <source>
        <dbReference type="EMBL" id="MRY13669.1"/>
    </source>
</evidence>
<keyword evidence="6 8" id="KW-1133">Transmembrane helix</keyword>
<feature type="transmembrane region" description="Helical" evidence="8">
    <location>
        <begin position="108"/>
        <end position="132"/>
    </location>
</feature>
<dbReference type="GO" id="GO:1904659">
    <property type="term" value="P:D-glucose transmembrane transport"/>
    <property type="evidence" value="ECO:0007669"/>
    <property type="project" value="InterPro"/>
</dbReference>
<feature type="transmembrane region" description="Helical" evidence="8">
    <location>
        <begin position="12"/>
        <end position="33"/>
    </location>
</feature>
<comment type="similarity">
    <text evidence="3">Belongs to the major facilitator superfamily. FHS transporter (TC 2.A.1.7) family.</text>
</comment>
<dbReference type="InterPro" id="IPR005964">
    <property type="entry name" value="Glc/Gal_transptr_bac"/>
</dbReference>
<dbReference type="RefSeq" id="WP_010800980.1">
    <property type="nucleotide sequence ID" value="NZ_CAJSYT010000002.1"/>
</dbReference>